<dbReference type="EMBL" id="VSRR010023930">
    <property type="protein sequence ID" value="MPC65858.1"/>
    <property type="molecule type" value="Genomic_DNA"/>
</dbReference>
<accession>A0A5B7HA58</accession>
<organism evidence="1 2">
    <name type="scientific">Portunus trituberculatus</name>
    <name type="common">Swimming crab</name>
    <name type="synonym">Neptunus trituberculatus</name>
    <dbReference type="NCBI Taxonomy" id="210409"/>
    <lineage>
        <taxon>Eukaryota</taxon>
        <taxon>Metazoa</taxon>
        <taxon>Ecdysozoa</taxon>
        <taxon>Arthropoda</taxon>
        <taxon>Crustacea</taxon>
        <taxon>Multicrustacea</taxon>
        <taxon>Malacostraca</taxon>
        <taxon>Eumalacostraca</taxon>
        <taxon>Eucarida</taxon>
        <taxon>Decapoda</taxon>
        <taxon>Pleocyemata</taxon>
        <taxon>Brachyura</taxon>
        <taxon>Eubrachyura</taxon>
        <taxon>Portunoidea</taxon>
        <taxon>Portunidae</taxon>
        <taxon>Portuninae</taxon>
        <taxon>Portunus</taxon>
    </lineage>
</organism>
<evidence type="ECO:0000313" key="2">
    <source>
        <dbReference type="Proteomes" id="UP000324222"/>
    </source>
</evidence>
<comment type="caution">
    <text evidence="1">The sequence shown here is derived from an EMBL/GenBank/DDBJ whole genome shotgun (WGS) entry which is preliminary data.</text>
</comment>
<gene>
    <name evidence="1" type="ORF">E2C01_059995</name>
</gene>
<proteinExistence type="predicted"/>
<protein>
    <submittedName>
        <fullName evidence="1">Uncharacterized protein</fullName>
    </submittedName>
</protein>
<dbReference type="AlphaFoldDB" id="A0A5B7HA58"/>
<reference evidence="1" key="1">
    <citation type="submission" date="2019-05" db="EMBL/GenBank/DDBJ databases">
        <title>Another draft genome of Portunus trituberculatus and its Hox gene families provides insights of decapod evolution.</title>
        <authorList>
            <person name="Jeong J.-H."/>
            <person name="Song I."/>
            <person name="Kim S."/>
            <person name="Choi T."/>
            <person name="Kim D."/>
            <person name="Ryu S."/>
            <person name="Kim W."/>
        </authorList>
    </citation>
    <scope>NUCLEOTIDE SEQUENCE [LARGE SCALE GENOMIC DNA]</scope>
    <source>
        <tissue evidence="1">Muscle</tissue>
    </source>
</reference>
<dbReference type="Proteomes" id="UP000324222">
    <property type="component" value="Unassembled WGS sequence"/>
</dbReference>
<sequence length="82" mass="9374">MDEIWNDETKTADKDRSRLELVRFDLSVAVLTAGTSFARMTPQNVIALHHVREDELDALKARLARHLPHSVAVSTHLDLEWI</sequence>
<keyword evidence="2" id="KW-1185">Reference proteome</keyword>
<name>A0A5B7HA58_PORTR</name>
<evidence type="ECO:0000313" key="1">
    <source>
        <dbReference type="EMBL" id="MPC65858.1"/>
    </source>
</evidence>